<evidence type="ECO:0000313" key="2">
    <source>
        <dbReference type="EMBL" id="KAK8109889.1"/>
    </source>
</evidence>
<gene>
    <name evidence="2" type="ORF">PG999_008026</name>
</gene>
<feature type="compositionally biased region" description="Polar residues" evidence="1">
    <location>
        <begin position="313"/>
        <end position="338"/>
    </location>
</feature>
<dbReference type="EMBL" id="JAQQWP010000007">
    <property type="protein sequence ID" value="KAK8109889.1"/>
    <property type="molecule type" value="Genomic_DNA"/>
</dbReference>
<keyword evidence="3" id="KW-1185">Reference proteome</keyword>
<feature type="compositionally biased region" description="Low complexity" evidence="1">
    <location>
        <begin position="252"/>
        <end position="265"/>
    </location>
</feature>
<name>A0AAW0QPJ0_9PEZI</name>
<feature type="compositionally biased region" description="Low complexity" evidence="1">
    <location>
        <begin position="405"/>
        <end position="416"/>
    </location>
</feature>
<protein>
    <submittedName>
        <fullName evidence="2">Uncharacterized protein</fullName>
    </submittedName>
</protein>
<sequence length="416" mass="44154">MVGSNRRTNVDVTFACGHRHTIFQAAVHPQLQPPMDQVITERLHRDGILCHTCQYFAVVQEVQEDTYVEVLLGMGEGQESAPEQQPRPIPDNFDLLQMYFDMAQTFAQRVNQDHSTDVMDQCMNEFCRIVIARLSPAQRATAMAGLLDIQESRSQQSRGHVEIVRRLTEVLSNLSSDPMDVDHGTMGNSGRSNPNVVSPTQDTTMVDPGSSTQSNPQSQPKSQSQSGSQPPLPTTEAQAQAQGRAPDWGDVPSPTSSSAPGSSSPIEQALNRRQIGFTKGITRGSSPSEPVTVLPGNRAPRTDPGSDGEPTSVFGNSPPQQQRDPAGSTTHVNPTTPQRGGASGGSQSTTPQGPPPGAHGYQPSTTPQGPPPGAHGYQPSTTPEGPPPGNAQSTTPQGKPPPGSPGSRLPTIPEGQ</sequence>
<proteinExistence type="predicted"/>
<reference evidence="2 3" key="1">
    <citation type="submission" date="2023-01" db="EMBL/GenBank/DDBJ databases">
        <title>Analysis of 21 Apiospora genomes using comparative genomics revels a genus with tremendous synthesis potential of carbohydrate active enzymes and secondary metabolites.</title>
        <authorList>
            <person name="Sorensen T."/>
        </authorList>
    </citation>
    <scope>NUCLEOTIDE SEQUENCE [LARGE SCALE GENOMIC DNA]</scope>
    <source>
        <strain evidence="2 3">CBS 117206</strain>
    </source>
</reference>
<accession>A0AAW0QPJ0</accession>
<dbReference type="Proteomes" id="UP001392437">
    <property type="component" value="Unassembled WGS sequence"/>
</dbReference>
<feature type="region of interest" description="Disordered" evidence="1">
    <location>
        <begin position="175"/>
        <end position="416"/>
    </location>
</feature>
<comment type="caution">
    <text evidence="2">The sequence shown here is derived from an EMBL/GenBank/DDBJ whole genome shotgun (WGS) entry which is preliminary data.</text>
</comment>
<evidence type="ECO:0000313" key="3">
    <source>
        <dbReference type="Proteomes" id="UP001392437"/>
    </source>
</evidence>
<organism evidence="2 3">
    <name type="scientific">Apiospora kogelbergensis</name>
    <dbReference type="NCBI Taxonomy" id="1337665"/>
    <lineage>
        <taxon>Eukaryota</taxon>
        <taxon>Fungi</taxon>
        <taxon>Dikarya</taxon>
        <taxon>Ascomycota</taxon>
        <taxon>Pezizomycotina</taxon>
        <taxon>Sordariomycetes</taxon>
        <taxon>Xylariomycetidae</taxon>
        <taxon>Amphisphaeriales</taxon>
        <taxon>Apiosporaceae</taxon>
        <taxon>Apiospora</taxon>
    </lineage>
</organism>
<feature type="compositionally biased region" description="Low complexity" evidence="1">
    <location>
        <begin position="208"/>
        <end position="229"/>
    </location>
</feature>
<evidence type="ECO:0000256" key="1">
    <source>
        <dbReference type="SAM" id="MobiDB-lite"/>
    </source>
</evidence>
<dbReference type="AlphaFoldDB" id="A0AAW0QPJ0"/>
<feature type="compositionally biased region" description="Polar residues" evidence="1">
    <location>
        <begin position="186"/>
        <end position="204"/>
    </location>
</feature>